<name>A0A5B0QPU0_PUCGR</name>
<evidence type="ECO:0000313" key="3">
    <source>
        <dbReference type="Proteomes" id="UP000324748"/>
    </source>
</evidence>
<evidence type="ECO:0000313" key="2">
    <source>
        <dbReference type="EMBL" id="KAA1115200.1"/>
    </source>
</evidence>
<feature type="region of interest" description="Disordered" evidence="1">
    <location>
        <begin position="1"/>
        <end position="40"/>
    </location>
</feature>
<feature type="compositionally biased region" description="Polar residues" evidence="1">
    <location>
        <begin position="18"/>
        <end position="27"/>
    </location>
</feature>
<protein>
    <submittedName>
        <fullName evidence="2">Uncharacterized protein</fullName>
    </submittedName>
</protein>
<accession>A0A5B0QPU0</accession>
<evidence type="ECO:0000256" key="1">
    <source>
        <dbReference type="SAM" id="MobiDB-lite"/>
    </source>
</evidence>
<feature type="compositionally biased region" description="Polar residues" evidence="1">
    <location>
        <begin position="69"/>
        <end position="82"/>
    </location>
</feature>
<keyword evidence="3" id="KW-1185">Reference proteome</keyword>
<dbReference type="OrthoDB" id="10309861at2759"/>
<reference evidence="2 3" key="1">
    <citation type="submission" date="2019-05" db="EMBL/GenBank/DDBJ databases">
        <title>Emergence of the Ug99 lineage of the wheat stem rust pathogen through somatic hybridization.</title>
        <authorList>
            <person name="Li F."/>
            <person name="Upadhyaya N.M."/>
            <person name="Sperschneider J."/>
            <person name="Matny O."/>
            <person name="Nguyen-Phuc H."/>
            <person name="Mago R."/>
            <person name="Raley C."/>
            <person name="Miller M.E."/>
            <person name="Silverstein K.A.T."/>
            <person name="Henningsen E."/>
            <person name="Hirsch C.D."/>
            <person name="Visser B."/>
            <person name="Pretorius Z.A."/>
            <person name="Steffenson B.J."/>
            <person name="Schwessinger B."/>
            <person name="Dodds P.N."/>
            <person name="Figueroa M."/>
        </authorList>
    </citation>
    <scope>NUCLEOTIDE SEQUENCE [LARGE SCALE GENOMIC DNA]</scope>
    <source>
        <strain evidence="2">21-0</strain>
    </source>
</reference>
<dbReference type="AlphaFoldDB" id="A0A5B0QPU0"/>
<gene>
    <name evidence="2" type="ORF">PGT21_033381</name>
</gene>
<dbReference type="EMBL" id="VSWC01000014">
    <property type="protein sequence ID" value="KAA1115200.1"/>
    <property type="molecule type" value="Genomic_DNA"/>
</dbReference>
<proteinExistence type="predicted"/>
<dbReference type="Proteomes" id="UP000324748">
    <property type="component" value="Unassembled WGS sequence"/>
</dbReference>
<feature type="region of interest" description="Disordered" evidence="1">
    <location>
        <begin position="67"/>
        <end position="102"/>
    </location>
</feature>
<sequence>MSTLIGAKKQLEKKTSEQQKCWNSIPKSSPHKRRASEISCSRDERATAKLKACDSDDVIMLNDEDHRSSNSNLHQIPSNHTPLINRIFSPKTEASNESRLSH</sequence>
<comment type="caution">
    <text evidence="2">The sequence shown here is derived from an EMBL/GenBank/DDBJ whole genome shotgun (WGS) entry which is preliminary data.</text>
</comment>
<organism evidence="2 3">
    <name type="scientific">Puccinia graminis f. sp. tritici</name>
    <dbReference type="NCBI Taxonomy" id="56615"/>
    <lineage>
        <taxon>Eukaryota</taxon>
        <taxon>Fungi</taxon>
        <taxon>Dikarya</taxon>
        <taxon>Basidiomycota</taxon>
        <taxon>Pucciniomycotina</taxon>
        <taxon>Pucciniomycetes</taxon>
        <taxon>Pucciniales</taxon>
        <taxon>Pucciniaceae</taxon>
        <taxon>Puccinia</taxon>
    </lineage>
</organism>